<organism evidence="1 2">
    <name type="scientific">Diphasiastrum complanatum</name>
    <name type="common">Issler's clubmoss</name>
    <name type="synonym">Lycopodium complanatum</name>
    <dbReference type="NCBI Taxonomy" id="34168"/>
    <lineage>
        <taxon>Eukaryota</taxon>
        <taxon>Viridiplantae</taxon>
        <taxon>Streptophyta</taxon>
        <taxon>Embryophyta</taxon>
        <taxon>Tracheophyta</taxon>
        <taxon>Lycopodiopsida</taxon>
        <taxon>Lycopodiales</taxon>
        <taxon>Lycopodiaceae</taxon>
        <taxon>Lycopodioideae</taxon>
        <taxon>Diphasiastrum</taxon>
    </lineage>
</organism>
<gene>
    <name evidence="1" type="ORF">O6H91_10G057900</name>
</gene>
<name>A0ACC2CH89_DIPCM</name>
<accession>A0ACC2CH89</accession>
<reference evidence="2" key="1">
    <citation type="journal article" date="2024" name="Proc. Natl. Acad. Sci. U.S.A.">
        <title>Extraordinary preservation of gene collinearity over three hundred million years revealed in homosporous lycophytes.</title>
        <authorList>
            <person name="Li C."/>
            <person name="Wickell D."/>
            <person name="Kuo L.Y."/>
            <person name="Chen X."/>
            <person name="Nie B."/>
            <person name="Liao X."/>
            <person name="Peng D."/>
            <person name="Ji J."/>
            <person name="Jenkins J."/>
            <person name="Williams M."/>
            <person name="Shu S."/>
            <person name="Plott C."/>
            <person name="Barry K."/>
            <person name="Rajasekar S."/>
            <person name="Grimwood J."/>
            <person name="Han X."/>
            <person name="Sun S."/>
            <person name="Hou Z."/>
            <person name="He W."/>
            <person name="Dai G."/>
            <person name="Sun C."/>
            <person name="Schmutz J."/>
            <person name="Leebens-Mack J.H."/>
            <person name="Li F.W."/>
            <person name="Wang L."/>
        </authorList>
    </citation>
    <scope>NUCLEOTIDE SEQUENCE [LARGE SCALE GENOMIC DNA]</scope>
    <source>
        <strain evidence="2">cv. PW_Plant_1</strain>
    </source>
</reference>
<comment type="caution">
    <text evidence="1">The sequence shown here is derived from an EMBL/GenBank/DDBJ whole genome shotgun (WGS) entry which is preliminary data.</text>
</comment>
<evidence type="ECO:0000313" key="2">
    <source>
        <dbReference type="Proteomes" id="UP001162992"/>
    </source>
</evidence>
<proteinExistence type="predicted"/>
<dbReference type="Proteomes" id="UP001162992">
    <property type="component" value="Chromosome 10"/>
</dbReference>
<protein>
    <submittedName>
        <fullName evidence="1">Uncharacterized protein</fullName>
    </submittedName>
</protein>
<evidence type="ECO:0000313" key="1">
    <source>
        <dbReference type="EMBL" id="KAJ7541398.1"/>
    </source>
</evidence>
<sequence>MPRKHRDGQHKPLGSPQHPNFDDRLHQTTQRMQATLQLGLRPPPSLQQEGQRRWFNSDAGLQLQAVRAISAFVEALSKFSGNWSSLQAPLEEAVAALQGLLGAENEQVFTNAADVSSRLVALLGSLLNGFGGERLVIPLVSLLSRPKLSTILSAVTALKGIIEMSTLRDKRTSLINSSNSMWKLLEVSDALGNIANVIESAPHEAEIGGPIYTALIDLLAVIMERWPKTRYSVGSRPKLREILFRCCSSVDDTAAHAALRSSTRIALCAGVIGLIRKDPRDAWLAIKNCLNSSKKCSIRVAALHLFALLGGFSAFSLLIDEQNLEFVSSCCVRALEDTWICYRRKQSTDMELLAIEAADAISVLLLQTGKHHIQFVRAGVLKVIFQILLCPCVSKEGNTSLESELDTMHDHDSQAINELPLFAKKQNPQFRIFLWETFGWLGAHCKGEAQELIKKDIEFAHAFNKLASFACNYVVRTVIRRGQRLTSPKDMHSRSLYREDQLDKSISIHISDQEAAQMCKTTLILLSSTSEYCSTTTKVLLDNQLQQYAEEPFTFLLDALGLGYKETSKVKSEKVLTLRRLWTLSSLSYLQESKRKLLDTNGANVVFIIIREHHKANVRTTFGNSSLPISGVHGRIMESKSCKSCCSHVIQKWEGDDDVLFAALSAFARLFQGSVWAKELTGIVQQGSVYQLVKNQHGEGEVISLLWKLAGDKDAAAGVRWWASSGLACLGLYGFPSKLGENSKKMLTDSVLSDLTFVFANGNSLQCHAIMLLARCPSLLPLLLQPDSSKQKLSRSDEYDDLILQQACMEYNDNAVDPRTQYSIDKAVKRGDPVKVQASARLSYEATKYILEFIYAGVVQLNAKNLTEVKLLAKRCRLKTLSGLLNGETPTWGAAIPQFSLASLLGDLGYQLVDIVLQADTCISEQGAEKCKLCKLTSDHVHAHRLVLSSQCEFFEALFRSGMRDSAEQAIQVHRRKEVVVKVVYYLYCGKLLSLSEVDGDCAWSHLGTQKQLTYLQQLVELAELAEEWLLEDLQQRCFERIMHYVRLNLYLCPEVMSHAATSGQGFIVDELAEIIAPMYTQMQNSGAFDTLEEELKEIVRTAHVRMSLAAF</sequence>
<keyword evidence="2" id="KW-1185">Reference proteome</keyword>
<dbReference type="EMBL" id="CM055101">
    <property type="protein sequence ID" value="KAJ7541398.1"/>
    <property type="molecule type" value="Genomic_DNA"/>
</dbReference>